<reference evidence="1 2" key="1">
    <citation type="journal article" date="2016" name="Proc. Natl. Acad. Sci. U.S.A.">
        <title>Comparative genomics of biotechnologically important yeasts.</title>
        <authorList>
            <person name="Riley R."/>
            <person name="Haridas S."/>
            <person name="Wolfe K.H."/>
            <person name="Lopes M.R."/>
            <person name="Hittinger C.T."/>
            <person name="Goeker M."/>
            <person name="Salamov A.A."/>
            <person name="Wisecaver J.H."/>
            <person name="Long T.M."/>
            <person name="Calvey C.H."/>
            <person name="Aerts A.L."/>
            <person name="Barry K.W."/>
            <person name="Choi C."/>
            <person name="Clum A."/>
            <person name="Coughlan A.Y."/>
            <person name="Deshpande S."/>
            <person name="Douglass A.P."/>
            <person name="Hanson S.J."/>
            <person name="Klenk H.-P."/>
            <person name="LaButti K.M."/>
            <person name="Lapidus A."/>
            <person name="Lindquist E.A."/>
            <person name="Lipzen A.M."/>
            <person name="Meier-Kolthoff J.P."/>
            <person name="Ohm R.A."/>
            <person name="Otillar R.P."/>
            <person name="Pangilinan J.L."/>
            <person name="Peng Y."/>
            <person name="Rokas A."/>
            <person name="Rosa C.A."/>
            <person name="Scheuner C."/>
            <person name="Sibirny A.A."/>
            <person name="Slot J.C."/>
            <person name="Stielow J.B."/>
            <person name="Sun H."/>
            <person name="Kurtzman C.P."/>
            <person name="Blackwell M."/>
            <person name="Grigoriev I.V."/>
            <person name="Jeffries T.W."/>
        </authorList>
    </citation>
    <scope>NUCLEOTIDE SEQUENCE [LARGE SCALE GENOMIC DNA]</scope>
    <source>
        <strain evidence="1 2">NRRL Y-11557</strain>
    </source>
</reference>
<organism evidence="1 2">
    <name type="scientific">Lipomyces starkeyi NRRL Y-11557</name>
    <dbReference type="NCBI Taxonomy" id="675824"/>
    <lineage>
        <taxon>Eukaryota</taxon>
        <taxon>Fungi</taxon>
        <taxon>Dikarya</taxon>
        <taxon>Ascomycota</taxon>
        <taxon>Saccharomycotina</taxon>
        <taxon>Lipomycetes</taxon>
        <taxon>Lipomycetales</taxon>
        <taxon>Lipomycetaceae</taxon>
        <taxon>Lipomyces</taxon>
    </lineage>
</organism>
<name>A0A1E3QDT5_LIPST</name>
<dbReference type="EMBL" id="KV454291">
    <property type="protein sequence ID" value="ODQ75252.1"/>
    <property type="molecule type" value="Genomic_DNA"/>
</dbReference>
<sequence>MQFHAKYSHANQAAHPLQSAAPTYVSSAATSQNRSSSHYTQESNTHSFIPRQLTANRNVRHDSNLSVSRKATKFLEKVLSEGQSATCFGKLVASSRPLCCARMSPKSWATNLAAFHFIPVDFFRSDQCAAFCGFVSAVICGILSLSPLSEGKFVRDVLKSMRNTSNNFSD</sequence>
<evidence type="ECO:0000313" key="1">
    <source>
        <dbReference type="EMBL" id="ODQ75252.1"/>
    </source>
</evidence>
<proteinExistence type="predicted"/>
<dbReference type="Proteomes" id="UP000094385">
    <property type="component" value="Unassembled WGS sequence"/>
</dbReference>
<dbReference type="AlphaFoldDB" id="A0A1E3QDT5"/>
<gene>
    <name evidence="1" type="ORF">LIPSTDRAFT_69443</name>
</gene>
<keyword evidence="2" id="KW-1185">Reference proteome</keyword>
<accession>A0A1E3QDT5</accession>
<evidence type="ECO:0000313" key="2">
    <source>
        <dbReference type="Proteomes" id="UP000094385"/>
    </source>
</evidence>
<protein>
    <submittedName>
        <fullName evidence="1">Uncharacterized protein</fullName>
    </submittedName>
</protein>